<comment type="caution">
    <text evidence="1">The sequence shown here is derived from an EMBL/GenBank/DDBJ whole genome shotgun (WGS) entry which is preliminary data.</text>
</comment>
<proteinExistence type="predicted"/>
<accession>A0AAV5MZ58</accession>
<dbReference type="AlphaFoldDB" id="A0AAV5MZ58"/>
<evidence type="ECO:0000313" key="1">
    <source>
        <dbReference type="EMBL" id="GKV53657.1"/>
    </source>
</evidence>
<name>A0AAV5MZ58_9ROSI</name>
<gene>
    <name evidence="1" type="ORF">SLEP1_g60174</name>
</gene>
<keyword evidence="2" id="KW-1185">Reference proteome</keyword>
<protein>
    <submittedName>
        <fullName evidence="1">Uncharacterized protein</fullName>
    </submittedName>
</protein>
<dbReference type="EMBL" id="BPVZ01001667">
    <property type="protein sequence ID" value="GKV53657.1"/>
    <property type="molecule type" value="Genomic_DNA"/>
</dbReference>
<organism evidence="1 2">
    <name type="scientific">Rubroshorea leprosula</name>
    <dbReference type="NCBI Taxonomy" id="152421"/>
    <lineage>
        <taxon>Eukaryota</taxon>
        <taxon>Viridiplantae</taxon>
        <taxon>Streptophyta</taxon>
        <taxon>Embryophyta</taxon>
        <taxon>Tracheophyta</taxon>
        <taxon>Spermatophyta</taxon>
        <taxon>Magnoliopsida</taxon>
        <taxon>eudicotyledons</taxon>
        <taxon>Gunneridae</taxon>
        <taxon>Pentapetalae</taxon>
        <taxon>rosids</taxon>
        <taxon>malvids</taxon>
        <taxon>Malvales</taxon>
        <taxon>Dipterocarpaceae</taxon>
        <taxon>Rubroshorea</taxon>
    </lineage>
</organism>
<dbReference type="Proteomes" id="UP001054252">
    <property type="component" value="Unassembled WGS sequence"/>
</dbReference>
<sequence length="62" mass="6582">MASRYCTTCSVKSSSQSKLSILWSSIWDVDSARIHSISTGRAADCARTGTTTTILGSGPKKD</sequence>
<reference evidence="1 2" key="1">
    <citation type="journal article" date="2021" name="Commun. Biol.">
        <title>The genome of Shorea leprosula (Dipterocarpaceae) highlights the ecological relevance of drought in aseasonal tropical rainforests.</title>
        <authorList>
            <person name="Ng K.K.S."/>
            <person name="Kobayashi M.J."/>
            <person name="Fawcett J.A."/>
            <person name="Hatakeyama M."/>
            <person name="Paape T."/>
            <person name="Ng C.H."/>
            <person name="Ang C.C."/>
            <person name="Tnah L.H."/>
            <person name="Lee C.T."/>
            <person name="Nishiyama T."/>
            <person name="Sese J."/>
            <person name="O'Brien M.J."/>
            <person name="Copetti D."/>
            <person name="Mohd Noor M.I."/>
            <person name="Ong R.C."/>
            <person name="Putra M."/>
            <person name="Sireger I.Z."/>
            <person name="Indrioko S."/>
            <person name="Kosugi Y."/>
            <person name="Izuno A."/>
            <person name="Isagi Y."/>
            <person name="Lee S.L."/>
            <person name="Shimizu K.K."/>
        </authorList>
    </citation>
    <scope>NUCLEOTIDE SEQUENCE [LARGE SCALE GENOMIC DNA]</scope>
    <source>
        <strain evidence="1">214</strain>
    </source>
</reference>
<evidence type="ECO:0000313" key="2">
    <source>
        <dbReference type="Proteomes" id="UP001054252"/>
    </source>
</evidence>